<dbReference type="EMBL" id="UZAL01045861">
    <property type="protein sequence ID" value="VDP83791.1"/>
    <property type="molecule type" value="Genomic_DNA"/>
</dbReference>
<sequence length="210" mass="23286">MLVPPCFRVRCLPLSSPVFKQDGKLPCRRVNAVILPGPSPQVGSLFYEHDYLIDAMYLADTGAQVSVKLFSNSKSQVTLLRLHSANDSASPTYGSQLTVNLSNGRQYLWTFIIADVHTAIPGIDFPQHYGLLVESRIEDISRFGYLPPMFHQNAAEQSRPLIDLLHGNPRKLELNDAVRTAFSEIKTALAQVTLIPHTDPSAVDAWGFLL</sequence>
<organism evidence="1 2">
    <name type="scientific">Schistosoma mattheei</name>
    <dbReference type="NCBI Taxonomy" id="31246"/>
    <lineage>
        <taxon>Eukaryota</taxon>
        <taxon>Metazoa</taxon>
        <taxon>Spiralia</taxon>
        <taxon>Lophotrochozoa</taxon>
        <taxon>Platyhelminthes</taxon>
        <taxon>Trematoda</taxon>
        <taxon>Digenea</taxon>
        <taxon>Strigeidida</taxon>
        <taxon>Schistosomatoidea</taxon>
        <taxon>Schistosomatidae</taxon>
        <taxon>Schistosoma</taxon>
    </lineage>
</organism>
<accession>A0A183Q2Y8</accession>
<evidence type="ECO:0000313" key="2">
    <source>
        <dbReference type="Proteomes" id="UP000269396"/>
    </source>
</evidence>
<evidence type="ECO:0000313" key="1">
    <source>
        <dbReference type="EMBL" id="VDP83791.1"/>
    </source>
</evidence>
<dbReference type="STRING" id="31246.A0A183Q2Y8"/>
<reference evidence="1 2" key="1">
    <citation type="submission" date="2018-11" db="EMBL/GenBank/DDBJ databases">
        <authorList>
            <consortium name="Pathogen Informatics"/>
        </authorList>
    </citation>
    <scope>NUCLEOTIDE SEQUENCE [LARGE SCALE GENOMIC DNA]</scope>
    <source>
        <strain>Denwood</strain>
        <strain evidence="2">Zambia</strain>
    </source>
</reference>
<keyword evidence="2" id="KW-1185">Reference proteome</keyword>
<gene>
    <name evidence="1" type="ORF">SMTD_LOCUS20974</name>
</gene>
<proteinExistence type="predicted"/>
<protein>
    <submittedName>
        <fullName evidence="1">Uncharacterized protein</fullName>
    </submittedName>
</protein>
<name>A0A183Q2Y8_9TREM</name>
<dbReference type="Proteomes" id="UP000269396">
    <property type="component" value="Unassembled WGS sequence"/>
</dbReference>
<dbReference type="AlphaFoldDB" id="A0A183Q2Y8"/>